<keyword evidence="3" id="KW-1185">Reference proteome</keyword>
<protein>
    <submittedName>
        <fullName evidence="2">Uncharacterized protein</fullName>
    </submittedName>
</protein>
<reference evidence="2" key="1">
    <citation type="journal article" date="2022" name="bioRxiv">
        <title>Sequencing and chromosome-scale assembly of the giantPleurodeles waltlgenome.</title>
        <authorList>
            <person name="Brown T."/>
            <person name="Elewa A."/>
            <person name="Iarovenko S."/>
            <person name="Subramanian E."/>
            <person name="Araus A.J."/>
            <person name="Petzold A."/>
            <person name="Susuki M."/>
            <person name="Suzuki K.-i.T."/>
            <person name="Hayashi T."/>
            <person name="Toyoda A."/>
            <person name="Oliveira C."/>
            <person name="Osipova E."/>
            <person name="Leigh N.D."/>
            <person name="Simon A."/>
            <person name="Yun M.H."/>
        </authorList>
    </citation>
    <scope>NUCLEOTIDE SEQUENCE</scope>
    <source>
        <strain evidence="2">20211129_DDA</strain>
        <tissue evidence="2">Liver</tissue>
    </source>
</reference>
<evidence type="ECO:0000256" key="1">
    <source>
        <dbReference type="SAM" id="MobiDB-lite"/>
    </source>
</evidence>
<sequence>MIASGTRETEKRKRRTATRRAEEGAEAEGQRDDEEDVGPEALESDRNSQEDVDAERWKAGRTCEEDPGSEVTISESDTGEGEPGTVGKTRGGGETAHTSSYVPGAAWLDKIRSYLKKGMCTEDRGGW</sequence>
<dbReference type="EMBL" id="JANPWB010000006">
    <property type="protein sequence ID" value="KAJ1180153.1"/>
    <property type="molecule type" value="Genomic_DNA"/>
</dbReference>
<gene>
    <name evidence="2" type="ORF">NDU88_005377</name>
</gene>
<evidence type="ECO:0000313" key="2">
    <source>
        <dbReference type="EMBL" id="KAJ1180153.1"/>
    </source>
</evidence>
<proteinExistence type="predicted"/>
<accession>A0AAV7TU62</accession>
<dbReference type="Proteomes" id="UP001066276">
    <property type="component" value="Chromosome 3_2"/>
</dbReference>
<evidence type="ECO:0000313" key="3">
    <source>
        <dbReference type="Proteomes" id="UP001066276"/>
    </source>
</evidence>
<comment type="caution">
    <text evidence="2">The sequence shown here is derived from an EMBL/GenBank/DDBJ whole genome shotgun (WGS) entry which is preliminary data.</text>
</comment>
<feature type="region of interest" description="Disordered" evidence="1">
    <location>
        <begin position="1"/>
        <end position="104"/>
    </location>
</feature>
<dbReference type="AlphaFoldDB" id="A0AAV7TU62"/>
<feature type="compositionally biased region" description="Gly residues" evidence="1">
    <location>
        <begin position="81"/>
        <end position="94"/>
    </location>
</feature>
<feature type="compositionally biased region" description="Basic and acidic residues" evidence="1">
    <location>
        <begin position="43"/>
        <end position="64"/>
    </location>
</feature>
<organism evidence="2 3">
    <name type="scientific">Pleurodeles waltl</name>
    <name type="common">Iberian ribbed newt</name>
    <dbReference type="NCBI Taxonomy" id="8319"/>
    <lineage>
        <taxon>Eukaryota</taxon>
        <taxon>Metazoa</taxon>
        <taxon>Chordata</taxon>
        <taxon>Craniata</taxon>
        <taxon>Vertebrata</taxon>
        <taxon>Euteleostomi</taxon>
        <taxon>Amphibia</taxon>
        <taxon>Batrachia</taxon>
        <taxon>Caudata</taxon>
        <taxon>Salamandroidea</taxon>
        <taxon>Salamandridae</taxon>
        <taxon>Pleurodelinae</taxon>
        <taxon>Pleurodeles</taxon>
    </lineage>
</organism>
<name>A0AAV7TU62_PLEWA</name>